<name>A0A0M1VY19_FUSVC</name>
<dbReference type="InterPro" id="IPR035965">
    <property type="entry name" value="PAS-like_dom_sf"/>
</dbReference>
<dbReference type="PANTHER" id="PTHR41523">
    <property type="entry name" value="TWO-COMPONENT SYSTEM SENSOR PROTEIN"/>
    <property type="match status" value="1"/>
</dbReference>
<dbReference type="InterPro" id="IPR036890">
    <property type="entry name" value="HATPase_C_sf"/>
</dbReference>
<dbReference type="PANTHER" id="PTHR41523:SF8">
    <property type="entry name" value="ETHYLENE RESPONSE SENSOR PROTEIN"/>
    <property type="match status" value="1"/>
</dbReference>
<dbReference type="Pfam" id="PF02518">
    <property type="entry name" value="HATPase_c"/>
    <property type="match status" value="1"/>
</dbReference>
<dbReference type="Pfam" id="PF07568">
    <property type="entry name" value="HisKA_2"/>
    <property type="match status" value="1"/>
</dbReference>
<dbReference type="EMBL" id="ACDE02000016">
    <property type="protein sequence ID" value="EEO41322.1"/>
    <property type="molecule type" value="Genomic_DNA"/>
</dbReference>
<dbReference type="InterPro" id="IPR003594">
    <property type="entry name" value="HATPase_dom"/>
</dbReference>
<organism evidence="9 10">
    <name type="scientific">Fusobacterium vincentii 4_1_13</name>
    <dbReference type="NCBI Taxonomy" id="469606"/>
    <lineage>
        <taxon>Bacteria</taxon>
        <taxon>Fusobacteriati</taxon>
        <taxon>Fusobacteriota</taxon>
        <taxon>Fusobacteriia</taxon>
        <taxon>Fusobacteriales</taxon>
        <taxon>Fusobacteriaceae</taxon>
        <taxon>Fusobacterium</taxon>
    </lineage>
</organism>
<dbReference type="Gene3D" id="3.30.450.20">
    <property type="entry name" value="PAS domain"/>
    <property type="match status" value="1"/>
</dbReference>
<dbReference type="Pfam" id="PF12282">
    <property type="entry name" value="GAF_PdtaS"/>
    <property type="match status" value="1"/>
</dbReference>
<evidence type="ECO:0000259" key="8">
    <source>
        <dbReference type="PROSITE" id="PS50109"/>
    </source>
</evidence>
<gene>
    <name evidence="9" type="ORF">FSCG_02035</name>
</gene>
<sequence>MLKLLCKICATLTPTDIDIVEQMSNVATILSNILDMDVFLDCPTKKEDEAMVVFHARPEKNSLYSKDISGEIAYRLNEPAVFRTFETGLPSRNYKAVTQEKANVLQNILPIFNSLDEVICVIIIEYSEQQKEFFEKEYNKKASGILIGQIDSLKDRVTEYINDGIIIFNRNGYATYANKVAKTLYEKLGVPSIVGQSFENLYFERAKYSAIIENPNKYKHKEVKIFDFILNVQCLVSKINEDVKRVTLIIKDITEEKKYEEELKIKTVFIKEIHHRVKNNLQTVASLLRIQKRRVKNAETKKILDETINRILSIAITHEILSATGIDTISIKHILEILCQNYFKNNVDKSKKIEFNINGDEFFISSDKATSVALVVNEIVQNATEHAFITRDSGEVEIKILKGEKFSKIRISDNGVGMEVKKETNSMGLLIISSLVKDKLKGSLEIRSKKDKGTTIEFDFKN</sequence>
<evidence type="ECO:0000256" key="2">
    <source>
        <dbReference type="ARBA" id="ARBA00012438"/>
    </source>
</evidence>
<evidence type="ECO:0000256" key="7">
    <source>
        <dbReference type="ARBA" id="ARBA00022840"/>
    </source>
</evidence>
<comment type="catalytic activity">
    <reaction evidence="1">
        <text>ATP + protein L-histidine = ADP + protein N-phospho-L-histidine.</text>
        <dbReference type="EC" id="2.7.13.3"/>
    </reaction>
</comment>
<accession>A0A0M1VY19</accession>
<dbReference type="GO" id="GO:0004673">
    <property type="term" value="F:protein histidine kinase activity"/>
    <property type="evidence" value="ECO:0007669"/>
    <property type="project" value="UniProtKB-EC"/>
</dbReference>
<dbReference type="InterPro" id="IPR038424">
    <property type="entry name" value="H_kinase_PdtaS_GAF_sf"/>
</dbReference>
<dbReference type="SUPFAM" id="SSF55874">
    <property type="entry name" value="ATPase domain of HSP90 chaperone/DNA topoisomerase II/histidine kinase"/>
    <property type="match status" value="1"/>
</dbReference>
<dbReference type="RefSeq" id="WP_008803662.1">
    <property type="nucleotide sequence ID" value="NZ_KQ235736.1"/>
</dbReference>
<reference evidence="9 10" key="1">
    <citation type="submission" date="2011-10" db="EMBL/GenBank/DDBJ databases">
        <title>The Genome Sequence of Fusobacterium sp. 4_1_13.</title>
        <authorList>
            <consortium name="The Broad Institute Genome Sequencing Platform"/>
            <person name="Earl A."/>
            <person name="Ward D."/>
            <person name="Feldgarden M."/>
            <person name="Gevers D."/>
            <person name="Strauss J."/>
            <person name="Ambrose C."/>
            <person name="Allen-Vercoe E."/>
            <person name="Young S.K."/>
            <person name="Zeng Q."/>
            <person name="Gargeya S."/>
            <person name="Fitzgerald M."/>
            <person name="Haas B."/>
            <person name="Abouelleil A."/>
            <person name="Alvarado L."/>
            <person name="Arachchi H.M."/>
            <person name="Berlin A."/>
            <person name="Brown A."/>
            <person name="Chapman S.B."/>
            <person name="Chen Z."/>
            <person name="Dunbar C."/>
            <person name="Freedman E."/>
            <person name="Gearin G."/>
            <person name="Goldberg J."/>
            <person name="Griggs A."/>
            <person name="Gujja S."/>
            <person name="Heiman D."/>
            <person name="Howarth C."/>
            <person name="Larson L."/>
            <person name="Lui A."/>
            <person name="MacDonald P.J."/>
            <person name="Montmayeur A."/>
            <person name="Murphy C."/>
            <person name="Neiman D."/>
            <person name="Pearson M."/>
            <person name="Priest M."/>
            <person name="Roberts A."/>
            <person name="Saif S."/>
            <person name="Shea T."/>
            <person name="Shenoy N."/>
            <person name="Sisk P."/>
            <person name="Stolte C."/>
            <person name="Sykes S."/>
            <person name="Wortman J."/>
            <person name="Nusbaum C."/>
            <person name="Birren B."/>
        </authorList>
    </citation>
    <scope>NUCLEOTIDE SEQUENCE [LARGE SCALE GENOMIC DNA]</scope>
    <source>
        <strain evidence="9 10">4_1_13</strain>
    </source>
</reference>
<evidence type="ECO:0000256" key="6">
    <source>
        <dbReference type="ARBA" id="ARBA00022777"/>
    </source>
</evidence>
<dbReference type="Proteomes" id="UP000004925">
    <property type="component" value="Unassembled WGS sequence"/>
</dbReference>
<dbReference type="InterPro" id="IPR022066">
    <property type="entry name" value="PdtaS_GAF"/>
</dbReference>
<dbReference type="GO" id="GO:0005524">
    <property type="term" value="F:ATP binding"/>
    <property type="evidence" value="ECO:0007669"/>
    <property type="project" value="UniProtKB-KW"/>
</dbReference>
<dbReference type="SUPFAM" id="SSF55785">
    <property type="entry name" value="PYP-like sensor domain (PAS domain)"/>
    <property type="match status" value="1"/>
</dbReference>
<evidence type="ECO:0000256" key="5">
    <source>
        <dbReference type="ARBA" id="ARBA00022741"/>
    </source>
</evidence>
<keyword evidence="6" id="KW-0418">Kinase</keyword>
<keyword evidence="5" id="KW-0547">Nucleotide-binding</keyword>
<feature type="domain" description="Histidine kinase" evidence="8">
    <location>
        <begin position="272"/>
        <end position="462"/>
    </location>
</feature>
<dbReference type="eggNOG" id="COG3920">
    <property type="taxonomic scope" value="Bacteria"/>
</dbReference>
<evidence type="ECO:0000313" key="10">
    <source>
        <dbReference type="Proteomes" id="UP000004925"/>
    </source>
</evidence>
<dbReference type="Gene3D" id="3.30.450.280">
    <property type="entry name" value="GAF domain"/>
    <property type="match status" value="1"/>
</dbReference>
<proteinExistence type="predicted"/>
<comment type="caution">
    <text evidence="9">The sequence shown here is derived from an EMBL/GenBank/DDBJ whole genome shotgun (WGS) entry which is preliminary data.</text>
</comment>
<keyword evidence="7" id="KW-0067">ATP-binding</keyword>
<evidence type="ECO:0000313" key="9">
    <source>
        <dbReference type="EMBL" id="EEO41322.1"/>
    </source>
</evidence>
<dbReference type="InterPro" id="IPR005467">
    <property type="entry name" value="His_kinase_dom"/>
</dbReference>
<dbReference type="PROSITE" id="PS50109">
    <property type="entry name" value="HIS_KIN"/>
    <property type="match status" value="1"/>
</dbReference>
<dbReference type="EC" id="2.7.13.3" evidence="2"/>
<evidence type="ECO:0000256" key="1">
    <source>
        <dbReference type="ARBA" id="ARBA00000085"/>
    </source>
</evidence>
<dbReference type="AlphaFoldDB" id="A0A0M1VY19"/>
<dbReference type="Gene3D" id="3.30.565.10">
    <property type="entry name" value="Histidine kinase-like ATPase, C-terminal domain"/>
    <property type="match status" value="1"/>
</dbReference>
<evidence type="ECO:0000256" key="3">
    <source>
        <dbReference type="ARBA" id="ARBA00022553"/>
    </source>
</evidence>
<keyword evidence="4" id="KW-0808">Transferase</keyword>
<protein>
    <recommendedName>
        <fullName evidence="2">histidine kinase</fullName>
        <ecNumber evidence="2">2.7.13.3</ecNumber>
    </recommendedName>
</protein>
<keyword evidence="3" id="KW-0597">Phosphoprotein</keyword>
<dbReference type="InterPro" id="IPR011495">
    <property type="entry name" value="Sig_transdc_His_kin_sub2_dim/P"/>
</dbReference>
<evidence type="ECO:0000256" key="4">
    <source>
        <dbReference type="ARBA" id="ARBA00022679"/>
    </source>
</evidence>
<dbReference type="HOGENOM" id="CLU_045351_1_0_0"/>